<proteinExistence type="predicted"/>
<accession>A0A2W4XCY0</accession>
<evidence type="ECO:0000313" key="2">
    <source>
        <dbReference type="EMBL" id="PZO53707.1"/>
    </source>
</evidence>
<reference evidence="3" key="1">
    <citation type="submission" date="2018-04" db="EMBL/GenBank/DDBJ databases">
        <authorList>
            <person name="Cornet L."/>
        </authorList>
    </citation>
    <scope>NUCLEOTIDE SEQUENCE [LARGE SCALE GENOMIC DNA]</scope>
</reference>
<gene>
    <name evidence="2" type="ORF">DCF15_12600</name>
</gene>
<feature type="transmembrane region" description="Helical" evidence="1">
    <location>
        <begin position="57"/>
        <end position="77"/>
    </location>
</feature>
<keyword evidence="1" id="KW-1133">Transmembrane helix</keyword>
<sequence length="79" mass="8704">MLQLATVARNNLLSIVACERTGCGADGLVVFGGYPYLNRKDKGEMMKWERPRPRGMLIWPDADLIVGLVASLIAGLMRN</sequence>
<dbReference type="Proteomes" id="UP000249794">
    <property type="component" value="Unassembled WGS sequence"/>
</dbReference>
<comment type="caution">
    <text evidence="2">The sequence shown here is derived from an EMBL/GenBank/DDBJ whole genome shotgun (WGS) entry which is preliminary data.</text>
</comment>
<dbReference type="EMBL" id="QBMP01000127">
    <property type="protein sequence ID" value="PZO53707.1"/>
    <property type="molecule type" value="Genomic_DNA"/>
</dbReference>
<protein>
    <submittedName>
        <fullName evidence="2">Uncharacterized protein</fullName>
    </submittedName>
</protein>
<reference evidence="2 3" key="2">
    <citation type="submission" date="2018-06" db="EMBL/GenBank/DDBJ databases">
        <title>Metagenomic assembly of (sub)arctic Cyanobacteria and their associated microbiome from non-axenic cultures.</title>
        <authorList>
            <person name="Baurain D."/>
        </authorList>
    </citation>
    <scope>NUCLEOTIDE SEQUENCE [LARGE SCALE GENOMIC DNA]</scope>
    <source>
        <strain evidence="2">ULC027bin1</strain>
    </source>
</reference>
<name>A0A2W4XCY0_9CYAN</name>
<evidence type="ECO:0000256" key="1">
    <source>
        <dbReference type="SAM" id="Phobius"/>
    </source>
</evidence>
<organism evidence="2 3">
    <name type="scientific">Phormidesmis priestleyi</name>
    <dbReference type="NCBI Taxonomy" id="268141"/>
    <lineage>
        <taxon>Bacteria</taxon>
        <taxon>Bacillati</taxon>
        <taxon>Cyanobacteriota</taxon>
        <taxon>Cyanophyceae</taxon>
        <taxon>Leptolyngbyales</taxon>
        <taxon>Leptolyngbyaceae</taxon>
        <taxon>Phormidesmis</taxon>
    </lineage>
</organism>
<keyword evidence="1" id="KW-0472">Membrane</keyword>
<dbReference type="AlphaFoldDB" id="A0A2W4XCY0"/>
<keyword evidence="1" id="KW-0812">Transmembrane</keyword>
<evidence type="ECO:0000313" key="3">
    <source>
        <dbReference type="Proteomes" id="UP000249794"/>
    </source>
</evidence>